<dbReference type="Proteomes" id="UP000664164">
    <property type="component" value="Unassembled WGS sequence"/>
</dbReference>
<gene>
    <name evidence="1" type="ORF">J1902_07075</name>
</gene>
<dbReference type="AlphaFoldDB" id="A0A939HH24"/>
<accession>A0A939HH24</accession>
<comment type="caution">
    <text evidence="1">The sequence shown here is derived from an EMBL/GenBank/DDBJ whole genome shotgun (WGS) entry which is preliminary data.</text>
</comment>
<dbReference type="RefSeq" id="WP_207615551.1">
    <property type="nucleotide sequence ID" value="NZ_JAFNLL010000013.1"/>
</dbReference>
<evidence type="ECO:0000313" key="2">
    <source>
        <dbReference type="Proteomes" id="UP000664164"/>
    </source>
</evidence>
<dbReference type="EMBL" id="JAFNLL010000013">
    <property type="protein sequence ID" value="MBO1267746.1"/>
    <property type="molecule type" value="Genomic_DNA"/>
</dbReference>
<proteinExistence type="predicted"/>
<name>A0A939HH24_9MICC</name>
<sequence length="54" mass="5572">MAAGPAPRMGAGPAVFWVSGHADQCLVHTYEGIDSVQSLILDREVTGISAFNGA</sequence>
<reference evidence="1" key="1">
    <citation type="submission" date="2021-03" db="EMBL/GenBank/DDBJ databases">
        <title>A new species, PO-11, isolated from a karst cave deposit.</title>
        <authorList>
            <person name="Zhaoxiaoyong W."/>
        </authorList>
    </citation>
    <scope>NUCLEOTIDE SEQUENCE</scope>
    <source>
        <strain evidence="1">PO-11</strain>
    </source>
</reference>
<evidence type="ECO:0000313" key="1">
    <source>
        <dbReference type="EMBL" id="MBO1267746.1"/>
    </source>
</evidence>
<keyword evidence="2" id="KW-1185">Reference proteome</keyword>
<protein>
    <submittedName>
        <fullName evidence="1">Uncharacterized protein</fullName>
    </submittedName>
</protein>
<organism evidence="1 2">
    <name type="scientific">Arthrobacter cavernae</name>
    <dbReference type="NCBI Taxonomy" id="2817681"/>
    <lineage>
        <taxon>Bacteria</taxon>
        <taxon>Bacillati</taxon>
        <taxon>Actinomycetota</taxon>
        <taxon>Actinomycetes</taxon>
        <taxon>Micrococcales</taxon>
        <taxon>Micrococcaceae</taxon>
        <taxon>Arthrobacter</taxon>
    </lineage>
</organism>